<feature type="binding site" evidence="4">
    <location>
        <position position="230"/>
    </location>
    <ligand>
        <name>NAD(+)</name>
        <dbReference type="ChEBI" id="CHEBI:57540"/>
    </ligand>
</feature>
<dbReference type="Pfam" id="PF05221">
    <property type="entry name" value="AdoHcyase"/>
    <property type="match status" value="1"/>
</dbReference>
<feature type="binding site" evidence="4">
    <location>
        <position position="317"/>
    </location>
    <ligand>
        <name>NAD(+)</name>
        <dbReference type="ChEBI" id="CHEBI:57540"/>
    </ligand>
</feature>
<dbReference type="SUPFAM" id="SSF52283">
    <property type="entry name" value="Formate/glycerate dehydrogenase catalytic domain-like"/>
    <property type="match status" value="1"/>
</dbReference>
<dbReference type="RefSeq" id="WP_394482957.1">
    <property type="nucleotide sequence ID" value="NZ_JBIGHV010000009.1"/>
</dbReference>
<dbReference type="PANTHER" id="PTHR23420">
    <property type="entry name" value="ADENOSYLHOMOCYSTEINASE"/>
    <property type="match status" value="1"/>
</dbReference>
<dbReference type="PROSITE" id="PS00739">
    <property type="entry name" value="ADOHCYASE_2"/>
    <property type="match status" value="1"/>
</dbReference>
<reference evidence="8 9" key="1">
    <citation type="submission" date="2024-08" db="EMBL/GenBank/DDBJ databases">
        <authorList>
            <person name="Lu H."/>
        </authorList>
    </citation>
    <scope>NUCLEOTIDE SEQUENCE [LARGE SCALE GENOMIC DNA]</scope>
    <source>
        <strain evidence="8 9">LYH14W</strain>
    </source>
</reference>
<comment type="similarity">
    <text evidence="1 4 6">Belongs to the adenosylhomocysteinase family.</text>
</comment>
<dbReference type="PROSITE" id="PS00738">
    <property type="entry name" value="ADOHCYASE_1"/>
    <property type="match status" value="1"/>
</dbReference>
<dbReference type="PANTHER" id="PTHR23420:SF0">
    <property type="entry name" value="ADENOSYLHOMOCYSTEINASE"/>
    <property type="match status" value="1"/>
</dbReference>
<comment type="pathway">
    <text evidence="4 5">Amino-acid biosynthesis; L-homocysteine biosynthesis; L-homocysteine from S-adenosyl-L-homocysteine: step 1/1.</text>
</comment>
<evidence type="ECO:0000256" key="3">
    <source>
        <dbReference type="ARBA" id="ARBA00023027"/>
    </source>
</evidence>
<dbReference type="Pfam" id="PF00670">
    <property type="entry name" value="AdoHcyase_NAD"/>
    <property type="match status" value="1"/>
</dbReference>
<dbReference type="SUPFAM" id="SSF51735">
    <property type="entry name" value="NAD(P)-binding Rossmann-fold domains"/>
    <property type="match status" value="1"/>
</dbReference>
<evidence type="ECO:0000256" key="1">
    <source>
        <dbReference type="ARBA" id="ARBA00007122"/>
    </source>
</evidence>
<organism evidence="8 9">
    <name type="scientific">Pelomonas parva</name>
    <dbReference type="NCBI Taxonomy" id="3299032"/>
    <lineage>
        <taxon>Bacteria</taxon>
        <taxon>Pseudomonadati</taxon>
        <taxon>Pseudomonadota</taxon>
        <taxon>Betaproteobacteria</taxon>
        <taxon>Burkholderiales</taxon>
        <taxon>Sphaerotilaceae</taxon>
        <taxon>Roseateles</taxon>
    </lineage>
</organism>
<evidence type="ECO:0000256" key="2">
    <source>
        <dbReference type="ARBA" id="ARBA00022563"/>
    </source>
</evidence>
<dbReference type="InterPro" id="IPR036291">
    <property type="entry name" value="NAD(P)-bd_dom_sf"/>
</dbReference>
<keyword evidence="9" id="KW-1185">Reference proteome</keyword>
<feature type="binding site" evidence="4">
    <location>
        <position position="135"/>
    </location>
    <ligand>
        <name>substrate</name>
    </ligand>
</feature>
<evidence type="ECO:0000256" key="5">
    <source>
        <dbReference type="RuleBase" id="RU000548"/>
    </source>
</evidence>
<protein>
    <recommendedName>
        <fullName evidence="4">Adenosylhomocysteinase</fullName>
        <ecNumber evidence="4">3.13.2.1</ecNumber>
    </recommendedName>
    <alternativeName>
        <fullName evidence="4">S-adenosyl-L-homocysteine hydrolase</fullName>
        <shortName evidence="4">AdoHcyase</shortName>
    </alternativeName>
</protein>
<feature type="binding site" evidence="4">
    <location>
        <position position="282"/>
    </location>
    <ligand>
        <name>NAD(+)</name>
        <dbReference type="ChEBI" id="CHEBI:57540"/>
    </ligand>
</feature>
<dbReference type="HAMAP" id="MF_00563">
    <property type="entry name" value="AdoHcyase"/>
    <property type="match status" value="1"/>
</dbReference>
<comment type="cofactor">
    <cofactor evidence="4 5">
        <name>NAD(+)</name>
        <dbReference type="ChEBI" id="CHEBI:57540"/>
    </cofactor>
    <text evidence="4 5">Binds 1 NAD(+) per subunit.</text>
</comment>
<keyword evidence="4 5" id="KW-0378">Hydrolase</keyword>
<dbReference type="InterPro" id="IPR000043">
    <property type="entry name" value="Adenosylhomocysteinase-like"/>
</dbReference>
<dbReference type="InterPro" id="IPR015878">
    <property type="entry name" value="Ado_hCys_hydrolase_NAD-bd"/>
</dbReference>
<dbReference type="EC" id="3.13.2.1" evidence="4"/>
<feature type="binding site" evidence="4">
    <location>
        <begin position="196"/>
        <end position="198"/>
    </location>
    <ligand>
        <name>NAD(+)</name>
        <dbReference type="ChEBI" id="CHEBI:57540"/>
    </ligand>
</feature>
<feature type="binding site" evidence="4">
    <location>
        <position position="229"/>
    </location>
    <ligand>
        <name>substrate</name>
    </ligand>
</feature>
<feature type="binding site" evidence="4">
    <location>
        <position position="56"/>
    </location>
    <ligand>
        <name>substrate</name>
    </ligand>
</feature>
<dbReference type="NCBIfam" id="NF004005">
    <property type="entry name" value="PRK05476.2-3"/>
    <property type="match status" value="1"/>
</dbReference>
<dbReference type="SMART" id="SM00997">
    <property type="entry name" value="AdoHcyase_NAD"/>
    <property type="match status" value="1"/>
</dbReference>
<comment type="subcellular location">
    <subcellularLocation>
        <location evidence="4">Cytoplasm</location>
    </subcellularLocation>
</comment>
<gene>
    <name evidence="4 8" type="primary">ahcY</name>
    <name evidence="8" type="ORF">ACG00Y_23015</name>
</gene>
<feature type="binding site" evidence="4">
    <location>
        <begin position="338"/>
        <end position="340"/>
    </location>
    <ligand>
        <name>NAD(+)</name>
        <dbReference type="ChEBI" id="CHEBI:57540"/>
    </ligand>
</feature>
<evidence type="ECO:0000256" key="6">
    <source>
        <dbReference type="RuleBase" id="RU004166"/>
    </source>
</evidence>
<sequence>MSHTDHLVKDLSLAAWGRKEIKIAEHEMPALMAIRKEYAATQPLKGARVTGSLHMTIQTAVLVETLQALGAQVRWASCNIFSTQDHAAAALAAVGTPVFAYKGETLEDYWDYTHRIFEFGGKNEPGEGPNMILDDGGDATLLMHLGQKAEKDLSVLANPGSEEERILFAAIKAKIASDATWYTRKAAEIIGVTEETTTGVLRLNEMAAKGSLQFRAINVNDSVTKSKFDNLYGCRESLVDAIKRATDVMVAGKIAVVAGYGDVGKGSAQALRALSAQVWVTEIDPICALQAAMEGYRVVTMEYAADKADIFVTATGNKNVIRREHMAAMKNNAIVCNIGHFDNEIDVASIEDCGWDEIKPQVDHVTFPDGKKIILLAKGRLVNLGCGTGHPSYVMSSSFANQTIAQIELFAHKERYEAGKVYVLPKHLDEKVALLQLTTLNAQLSQLTDEQAAYIGVDKNGPYKANTYRY</sequence>
<dbReference type="InterPro" id="IPR020082">
    <property type="entry name" value="S-Ado-L-homoCys_hydrolase_CS"/>
</dbReference>
<feature type="binding site" evidence="4">
    <location>
        <position position="225"/>
    </location>
    <ligand>
        <name>substrate</name>
    </ligand>
</feature>
<evidence type="ECO:0000313" key="8">
    <source>
        <dbReference type="EMBL" id="MFG6432805.1"/>
    </source>
</evidence>
<dbReference type="Proteomes" id="UP001606210">
    <property type="component" value="Unassembled WGS sequence"/>
</dbReference>
<proteinExistence type="inferred from homology"/>
<keyword evidence="3 4" id="KW-0520">NAD</keyword>
<comment type="catalytic activity">
    <reaction evidence="4 5">
        <text>S-adenosyl-L-homocysteine + H2O = L-homocysteine + adenosine</text>
        <dbReference type="Rhea" id="RHEA:21708"/>
        <dbReference type="ChEBI" id="CHEBI:15377"/>
        <dbReference type="ChEBI" id="CHEBI:16335"/>
        <dbReference type="ChEBI" id="CHEBI:57856"/>
        <dbReference type="ChEBI" id="CHEBI:58199"/>
        <dbReference type="EC" id="3.13.2.1"/>
    </reaction>
</comment>
<dbReference type="SMART" id="SM00996">
    <property type="entry name" value="AdoHcyase"/>
    <property type="match status" value="1"/>
</dbReference>
<comment type="function">
    <text evidence="4">May play a key role in the regulation of the intracellular concentration of adenosylhomocysteine.</text>
</comment>
<feature type="domain" description="S-adenosyl-L-homocysteine hydrolase NAD binding" evidence="7">
    <location>
        <begin position="230"/>
        <end position="389"/>
    </location>
</feature>
<feature type="binding site" evidence="4">
    <location>
        <begin position="259"/>
        <end position="264"/>
    </location>
    <ligand>
        <name>NAD(+)</name>
        <dbReference type="ChEBI" id="CHEBI:57540"/>
    </ligand>
</feature>
<feature type="binding site" evidence="4">
    <location>
        <position position="383"/>
    </location>
    <ligand>
        <name>NAD(+)</name>
        <dbReference type="ChEBI" id="CHEBI:57540"/>
    </ligand>
</feature>
<dbReference type="EMBL" id="JBIGHV010000009">
    <property type="protein sequence ID" value="MFG6432805.1"/>
    <property type="molecule type" value="Genomic_DNA"/>
</dbReference>
<accession>A0ABW7FB15</accession>
<name>A0ABW7FB15_9BURK</name>
<dbReference type="PIRSF" id="PIRSF001109">
    <property type="entry name" value="Ad_hcy_hydrolase"/>
    <property type="match status" value="1"/>
</dbReference>
<evidence type="ECO:0000313" key="9">
    <source>
        <dbReference type="Proteomes" id="UP001606210"/>
    </source>
</evidence>
<evidence type="ECO:0000259" key="7">
    <source>
        <dbReference type="SMART" id="SM00997"/>
    </source>
</evidence>
<dbReference type="Gene3D" id="3.40.50.1480">
    <property type="entry name" value="Adenosylhomocysteinase-like"/>
    <property type="match status" value="1"/>
</dbReference>
<evidence type="ECO:0000256" key="4">
    <source>
        <dbReference type="HAMAP-Rule" id="MF_00563"/>
    </source>
</evidence>
<dbReference type="Gene3D" id="3.40.50.720">
    <property type="entry name" value="NAD(P)-binding Rossmann-like Domain"/>
    <property type="match status" value="1"/>
</dbReference>
<dbReference type="CDD" id="cd00401">
    <property type="entry name" value="SAHH"/>
    <property type="match status" value="1"/>
</dbReference>
<keyword evidence="2 4" id="KW-0554">One-carbon metabolism</keyword>
<comment type="caution">
    <text evidence="8">The sequence shown here is derived from an EMBL/GenBank/DDBJ whole genome shotgun (WGS) entry which is preliminary data.</text>
</comment>
<feature type="binding site" evidence="4">
    <location>
        <position position="195"/>
    </location>
    <ligand>
        <name>substrate</name>
    </ligand>
</feature>
<dbReference type="InterPro" id="IPR042172">
    <property type="entry name" value="Adenosylhomocyst_ase-like_sf"/>
</dbReference>
<dbReference type="NCBIfam" id="TIGR00936">
    <property type="entry name" value="ahcY"/>
    <property type="match status" value="1"/>
</dbReference>
<keyword evidence="4" id="KW-0963">Cytoplasm</keyword>